<dbReference type="Gene3D" id="1.10.10.10">
    <property type="entry name" value="Winged helix-like DNA-binding domain superfamily/Winged helix DNA-binding domain"/>
    <property type="match status" value="1"/>
</dbReference>
<dbReference type="AlphaFoldDB" id="A1BHS9"/>
<keyword evidence="2" id="KW-1185">Reference proteome</keyword>
<accession>A1BHS9</accession>
<dbReference type="PROSITE" id="PS51197">
    <property type="entry name" value="HTH_RRF2_2"/>
    <property type="match status" value="1"/>
</dbReference>
<dbReference type="NCBIfam" id="TIGR00738">
    <property type="entry name" value="rrf2_super"/>
    <property type="match status" value="1"/>
</dbReference>
<sequence length="141" mass="15324">MLHVSRKFEYGLHAVSYLATRGAGRVVTVKEMADDIGFSQEFLSKAMQSLKKAGIIASVQGVKGGYTLAKPLSGITVADIGEAIEGKPHLTRCASDLYCEIASKCTHKQYMNLLQNKIQEFMGATTLETLIEGDDSLPQLK</sequence>
<evidence type="ECO:0000313" key="1">
    <source>
        <dbReference type="EMBL" id="ABL65956.1"/>
    </source>
</evidence>
<reference evidence="1 2" key="1">
    <citation type="submission" date="2006-12" db="EMBL/GenBank/DDBJ databases">
        <title>Complete sequence of Chlorobium phaeobacteroides DSM 266.</title>
        <authorList>
            <consortium name="US DOE Joint Genome Institute"/>
            <person name="Copeland A."/>
            <person name="Lucas S."/>
            <person name="Lapidus A."/>
            <person name="Barry K."/>
            <person name="Detter J.C."/>
            <person name="Glavina del Rio T."/>
            <person name="Hammon N."/>
            <person name="Israni S."/>
            <person name="Pitluck S."/>
            <person name="Goltsman E."/>
            <person name="Schmutz J."/>
            <person name="Larimer F."/>
            <person name="Land M."/>
            <person name="Hauser L."/>
            <person name="Mikhailova N."/>
            <person name="Li T."/>
            <person name="Overmann J."/>
            <person name="Bryant D.A."/>
            <person name="Richardson P."/>
        </authorList>
    </citation>
    <scope>NUCLEOTIDE SEQUENCE [LARGE SCALE GENOMIC DNA]</scope>
    <source>
        <strain evidence="1 2">DSM 266</strain>
    </source>
</reference>
<gene>
    <name evidence="1" type="ordered locus">Cpha266_1940</name>
</gene>
<dbReference type="GO" id="GO:0005829">
    <property type="term" value="C:cytosol"/>
    <property type="evidence" value="ECO:0007669"/>
    <property type="project" value="TreeGrafter"/>
</dbReference>
<dbReference type="PANTHER" id="PTHR33221:SF15">
    <property type="entry name" value="HTH-TYPE TRANSCRIPTIONAL REGULATOR YWGB-RELATED"/>
    <property type="match status" value="1"/>
</dbReference>
<name>A1BHS9_CHLPD</name>
<dbReference type="Proteomes" id="UP000008701">
    <property type="component" value="Chromosome"/>
</dbReference>
<dbReference type="InterPro" id="IPR036388">
    <property type="entry name" value="WH-like_DNA-bd_sf"/>
</dbReference>
<dbReference type="Pfam" id="PF02082">
    <property type="entry name" value="Rrf2"/>
    <property type="match status" value="1"/>
</dbReference>
<dbReference type="OrthoDB" id="9808360at2"/>
<proteinExistence type="predicted"/>
<protein>
    <submittedName>
        <fullName evidence="1">Transcriptional regulator, BadM/Rrf2 family</fullName>
    </submittedName>
</protein>
<dbReference type="SUPFAM" id="SSF46785">
    <property type="entry name" value="Winged helix' DNA-binding domain"/>
    <property type="match status" value="1"/>
</dbReference>
<dbReference type="EMBL" id="CP000492">
    <property type="protein sequence ID" value="ABL65956.1"/>
    <property type="molecule type" value="Genomic_DNA"/>
</dbReference>
<dbReference type="InterPro" id="IPR000944">
    <property type="entry name" value="Tscrpt_reg_Rrf2"/>
</dbReference>
<dbReference type="PROSITE" id="PS01332">
    <property type="entry name" value="HTH_RRF2_1"/>
    <property type="match status" value="1"/>
</dbReference>
<dbReference type="InterPro" id="IPR030489">
    <property type="entry name" value="TR_Rrf2-type_CS"/>
</dbReference>
<dbReference type="InterPro" id="IPR036390">
    <property type="entry name" value="WH_DNA-bd_sf"/>
</dbReference>
<organism evidence="1 2">
    <name type="scientific">Chlorobium phaeobacteroides (strain DSM 266 / SMG 266 / 2430)</name>
    <dbReference type="NCBI Taxonomy" id="290317"/>
    <lineage>
        <taxon>Bacteria</taxon>
        <taxon>Pseudomonadati</taxon>
        <taxon>Chlorobiota</taxon>
        <taxon>Chlorobiia</taxon>
        <taxon>Chlorobiales</taxon>
        <taxon>Chlorobiaceae</taxon>
        <taxon>Chlorobium/Pelodictyon group</taxon>
        <taxon>Chlorobium</taxon>
    </lineage>
</organism>
<dbReference type="RefSeq" id="WP_011745762.1">
    <property type="nucleotide sequence ID" value="NC_008639.1"/>
</dbReference>
<dbReference type="PANTHER" id="PTHR33221">
    <property type="entry name" value="WINGED HELIX-TURN-HELIX TRANSCRIPTIONAL REGULATOR, RRF2 FAMILY"/>
    <property type="match status" value="1"/>
</dbReference>
<dbReference type="KEGG" id="cph:Cpha266_1940"/>
<dbReference type="eggNOG" id="COG1959">
    <property type="taxonomic scope" value="Bacteria"/>
</dbReference>
<dbReference type="GO" id="GO:0003700">
    <property type="term" value="F:DNA-binding transcription factor activity"/>
    <property type="evidence" value="ECO:0007669"/>
    <property type="project" value="TreeGrafter"/>
</dbReference>
<evidence type="ECO:0000313" key="2">
    <source>
        <dbReference type="Proteomes" id="UP000008701"/>
    </source>
</evidence>
<dbReference type="STRING" id="290317.Cpha266_1940"/>
<dbReference type="HOGENOM" id="CLU_107144_1_2_10"/>